<proteinExistence type="predicted"/>
<evidence type="ECO:0000313" key="5">
    <source>
        <dbReference type="Proteomes" id="UP000319746"/>
    </source>
</evidence>
<sequence length="162" mass="17555">MAKKHTNSPVKPRTTFTVQKTSSPSSPNASKHPLVHEAIIGNRRRWAAWQDWLSVGLGLYLASAPLWIPGVPAVLFVTLGVLVIVASVWAGTTASSTLAEFVKMVLGAVVIVSALFNAHVEERTAMMTSWMVGAALIILSVIAAYRNRSGRSTTNPHEYQYV</sequence>
<dbReference type="InterPro" id="IPR005530">
    <property type="entry name" value="SPW"/>
</dbReference>
<evidence type="ECO:0000256" key="2">
    <source>
        <dbReference type="SAM" id="Phobius"/>
    </source>
</evidence>
<feature type="compositionally biased region" description="Polar residues" evidence="1">
    <location>
        <begin position="14"/>
        <end position="29"/>
    </location>
</feature>
<feature type="transmembrane region" description="Helical" evidence="2">
    <location>
        <begin position="126"/>
        <end position="145"/>
    </location>
</feature>
<accession>A0A543AN94</accession>
<evidence type="ECO:0000313" key="4">
    <source>
        <dbReference type="EMBL" id="TQL74060.1"/>
    </source>
</evidence>
<dbReference type="Pfam" id="PF03779">
    <property type="entry name" value="SPW"/>
    <property type="match status" value="1"/>
</dbReference>
<reference evidence="4 5" key="1">
    <citation type="submission" date="2019-06" db="EMBL/GenBank/DDBJ databases">
        <title>Sequencing the genomes of 1000 actinobacteria strains.</title>
        <authorList>
            <person name="Klenk H.-P."/>
        </authorList>
    </citation>
    <scope>NUCLEOTIDE SEQUENCE [LARGE SCALE GENOMIC DNA]</scope>
    <source>
        <strain evidence="4 5">DSM 24083</strain>
    </source>
</reference>
<organism evidence="4 5">
    <name type="scientific">Enteractinococcus coprophilus</name>
    <dbReference type="NCBI Taxonomy" id="1027633"/>
    <lineage>
        <taxon>Bacteria</taxon>
        <taxon>Bacillati</taxon>
        <taxon>Actinomycetota</taxon>
        <taxon>Actinomycetes</taxon>
        <taxon>Micrococcales</taxon>
        <taxon>Micrococcaceae</taxon>
    </lineage>
</organism>
<dbReference type="EMBL" id="VFOU01000001">
    <property type="protein sequence ID" value="TQL74060.1"/>
    <property type="molecule type" value="Genomic_DNA"/>
</dbReference>
<dbReference type="OrthoDB" id="32521at2"/>
<dbReference type="RefSeq" id="WP_141864437.1">
    <property type="nucleotide sequence ID" value="NZ_BAABAN010000016.1"/>
</dbReference>
<feature type="region of interest" description="Disordered" evidence="1">
    <location>
        <begin position="1"/>
        <end position="31"/>
    </location>
</feature>
<name>A0A543AN94_9MICC</name>
<feature type="transmembrane region" description="Helical" evidence="2">
    <location>
        <begin position="74"/>
        <end position="94"/>
    </location>
</feature>
<feature type="transmembrane region" description="Helical" evidence="2">
    <location>
        <begin position="101"/>
        <end position="120"/>
    </location>
</feature>
<protein>
    <recommendedName>
        <fullName evidence="3">SPW repeat-containing integral membrane domain-containing protein</fullName>
    </recommendedName>
</protein>
<gene>
    <name evidence="4" type="ORF">FB556_0511</name>
</gene>
<keyword evidence="2" id="KW-0472">Membrane</keyword>
<comment type="caution">
    <text evidence="4">The sequence shown here is derived from an EMBL/GenBank/DDBJ whole genome shotgun (WGS) entry which is preliminary data.</text>
</comment>
<evidence type="ECO:0000259" key="3">
    <source>
        <dbReference type="Pfam" id="PF03779"/>
    </source>
</evidence>
<dbReference type="Proteomes" id="UP000319746">
    <property type="component" value="Unassembled WGS sequence"/>
</dbReference>
<feature type="domain" description="SPW repeat-containing integral membrane" evidence="3">
    <location>
        <begin position="49"/>
        <end position="140"/>
    </location>
</feature>
<keyword evidence="2" id="KW-0812">Transmembrane</keyword>
<evidence type="ECO:0000256" key="1">
    <source>
        <dbReference type="SAM" id="MobiDB-lite"/>
    </source>
</evidence>
<keyword evidence="5" id="KW-1185">Reference proteome</keyword>
<dbReference type="AlphaFoldDB" id="A0A543AN94"/>
<keyword evidence="2" id="KW-1133">Transmembrane helix</keyword>